<keyword evidence="4" id="KW-1185">Reference proteome</keyword>
<reference evidence="3 4" key="1">
    <citation type="submission" date="2022-03" db="EMBL/GenBank/DDBJ databases">
        <title>Complete genome sequence of Lysobacter capsici VKM B-2533 and Lysobacter gummosus 10.1.1, promising sources of lytic agents.</title>
        <authorList>
            <person name="Tarlachkov S.V."/>
            <person name="Kudryakova I.V."/>
            <person name="Afoshin A.S."/>
            <person name="Leontyevskaya E.A."/>
            <person name="Leontyevskaya N.V."/>
        </authorList>
    </citation>
    <scope>NUCLEOTIDE SEQUENCE [LARGE SCALE GENOMIC DNA]</scope>
    <source>
        <strain evidence="3 4">10.1.1</strain>
    </source>
</reference>
<evidence type="ECO:0000313" key="3">
    <source>
        <dbReference type="EMBL" id="UNP29234.1"/>
    </source>
</evidence>
<dbReference type="Proteomes" id="UP000829194">
    <property type="component" value="Chromosome"/>
</dbReference>
<dbReference type="InterPro" id="IPR011041">
    <property type="entry name" value="Quinoprot_gluc/sorb_DH_b-prop"/>
</dbReference>
<name>A0ABY3X9H2_9GAMM</name>
<feature type="domain" description="ShKT" evidence="2">
    <location>
        <begin position="435"/>
        <end position="472"/>
    </location>
</feature>
<sequence>MQKLSVLTFVGMAVLAFAAARSAPVAASASEGSSCTVIGINDSGAASGQCRNKAGDFPATYWTSGSTVAMSLGTFGGPCDVLGIARDGQVAGNCSFGPTGRSLPVVWRTPTLPSALPTYLLGLIGDDRATATSINAAGAIIGISTSPGGRDFPVIWKNGEETATSLPLPGALPPLLTTVTECRVQAIDSAAVPKAAGICDQRQSGYVAVKWTPNALGGYSVTTLPDLPGGTSCMAVAINSAGYVAGTCEDATGDKYAVRWPPSGSQPTFLRRIPREAADTQQVFATEMNEAGVVIGQYIASDGRSRSFVWAPVDIPANEEGLDLGILEGTEVYAREIADNGRVIGATDTPAGAQIAFSWTPSGEMQSLGTLGGPSNTPSSLSPNGRWVAGTSMTQERYRQAYRRGSAVELLVGPNETPIAGGYTGLKPRSALPACQNTSSQCQTWVANGFCSNTFYTNVQKAQYCAVSCGLCGVK</sequence>
<dbReference type="Gene3D" id="1.10.10.1940">
    <property type="match status" value="1"/>
</dbReference>
<feature type="chain" id="PRO_5045228136" description="ShKT domain-containing protein" evidence="1">
    <location>
        <begin position="19"/>
        <end position="475"/>
    </location>
</feature>
<evidence type="ECO:0000313" key="4">
    <source>
        <dbReference type="Proteomes" id="UP000829194"/>
    </source>
</evidence>
<feature type="signal peptide" evidence="1">
    <location>
        <begin position="1"/>
        <end position="18"/>
    </location>
</feature>
<dbReference type="PROSITE" id="PS51670">
    <property type="entry name" value="SHKT"/>
    <property type="match status" value="1"/>
</dbReference>
<dbReference type="InterPro" id="IPR003582">
    <property type="entry name" value="ShKT_dom"/>
</dbReference>
<dbReference type="SMART" id="SM00254">
    <property type="entry name" value="ShKT"/>
    <property type="match status" value="1"/>
</dbReference>
<keyword evidence="1" id="KW-0732">Signal</keyword>
<dbReference type="SUPFAM" id="SSF50952">
    <property type="entry name" value="Soluble quinoprotein glucose dehydrogenase"/>
    <property type="match status" value="1"/>
</dbReference>
<dbReference type="PANTHER" id="PTHR21724:SF109">
    <property type="entry name" value="SHKT DOMAIN-CONTAINING PROTEIN"/>
    <property type="match status" value="1"/>
</dbReference>
<dbReference type="PANTHER" id="PTHR21724">
    <property type="entry name" value="SHKT DOMAIN-CONTAINING PROTEIN"/>
    <property type="match status" value="1"/>
</dbReference>
<evidence type="ECO:0000256" key="1">
    <source>
        <dbReference type="SAM" id="SignalP"/>
    </source>
</evidence>
<dbReference type="RefSeq" id="WP_083512760.1">
    <property type="nucleotide sequence ID" value="NZ_CP011131.1"/>
</dbReference>
<accession>A0ABY3X9H2</accession>
<organism evidence="3 4">
    <name type="scientific">Lysobacter gummosus</name>
    <dbReference type="NCBI Taxonomy" id="262324"/>
    <lineage>
        <taxon>Bacteria</taxon>
        <taxon>Pseudomonadati</taxon>
        <taxon>Pseudomonadota</taxon>
        <taxon>Gammaproteobacteria</taxon>
        <taxon>Lysobacterales</taxon>
        <taxon>Lysobacteraceae</taxon>
        <taxon>Lysobacter</taxon>
    </lineage>
</organism>
<gene>
    <name evidence="3" type="ORF">MOV92_22655</name>
</gene>
<dbReference type="Pfam" id="PF01549">
    <property type="entry name" value="ShK"/>
    <property type="match status" value="1"/>
</dbReference>
<evidence type="ECO:0000259" key="2">
    <source>
        <dbReference type="PROSITE" id="PS51670"/>
    </source>
</evidence>
<dbReference type="EMBL" id="CP093547">
    <property type="protein sequence ID" value="UNP29234.1"/>
    <property type="molecule type" value="Genomic_DNA"/>
</dbReference>
<dbReference type="NCBIfam" id="TIGR02913">
    <property type="entry name" value="HAF_rpt"/>
    <property type="match status" value="1"/>
</dbReference>
<proteinExistence type="predicted"/>
<dbReference type="InterPro" id="IPR014262">
    <property type="entry name" value="HAF_rpt"/>
</dbReference>
<protein>
    <recommendedName>
        <fullName evidence="2">ShKT domain-containing protein</fullName>
    </recommendedName>
</protein>